<accession>H0E5T9</accession>
<comment type="caution">
    <text evidence="3">The sequence shown here is derived from an EMBL/GenBank/DDBJ whole genome shotgun (WGS) entry which is preliminary data.</text>
</comment>
<feature type="compositionally biased region" description="Basic and acidic residues" evidence="1">
    <location>
        <begin position="277"/>
        <end position="287"/>
    </location>
</feature>
<evidence type="ECO:0000313" key="4">
    <source>
        <dbReference type="Proteomes" id="UP000005143"/>
    </source>
</evidence>
<dbReference type="AlphaFoldDB" id="H0E5T9"/>
<dbReference type="Proteomes" id="UP000005143">
    <property type="component" value="Unassembled WGS sequence"/>
</dbReference>
<dbReference type="InterPro" id="IPR011009">
    <property type="entry name" value="Kinase-like_dom_sf"/>
</dbReference>
<reference evidence="3 4" key="1">
    <citation type="journal article" date="2013" name="Biodegradation">
        <title>Quantitative proteomic analysis of ibuprofen-degrading Patulibacter sp. strain I11.</title>
        <authorList>
            <person name="Almeida B."/>
            <person name="Kjeldal H."/>
            <person name="Lolas I."/>
            <person name="Knudsen A.D."/>
            <person name="Carvalho G."/>
            <person name="Nielsen K.L."/>
            <person name="Barreto Crespo M.T."/>
            <person name="Stensballe A."/>
            <person name="Nielsen J.L."/>
        </authorList>
    </citation>
    <scope>NUCLEOTIDE SEQUENCE [LARGE SCALE GENOMIC DNA]</scope>
    <source>
        <strain evidence="3 4">I11</strain>
    </source>
</reference>
<dbReference type="SUPFAM" id="SSF56112">
    <property type="entry name" value="Protein kinase-like (PK-like)"/>
    <property type="match status" value="1"/>
</dbReference>
<proteinExistence type="predicted"/>
<protein>
    <recommendedName>
        <fullName evidence="2">Aminoglycoside phosphotransferase domain-containing protein</fullName>
    </recommendedName>
</protein>
<dbReference type="Gene3D" id="3.90.1200.10">
    <property type="match status" value="1"/>
</dbReference>
<dbReference type="EMBL" id="AGUD01000194">
    <property type="protein sequence ID" value="EHN10959.1"/>
    <property type="molecule type" value="Genomic_DNA"/>
</dbReference>
<name>H0E5T9_9ACTN</name>
<dbReference type="InterPro" id="IPR002575">
    <property type="entry name" value="Aminoglycoside_PTrfase"/>
</dbReference>
<evidence type="ECO:0000256" key="1">
    <source>
        <dbReference type="SAM" id="MobiDB-lite"/>
    </source>
</evidence>
<evidence type="ECO:0000313" key="3">
    <source>
        <dbReference type="EMBL" id="EHN10959.1"/>
    </source>
</evidence>
<dbReference type="Pfam" id="PF01636">
    <property type="entry name" value="APH"/>
    <property type="match status" value="1"/>
</dbReference>
<sequence length="298" mass="32099">MSATRTPWRPEDGAALAERARRHWDLGTAPAVLLRLGTNASYRIGDVVVRVAPRDHPPAAAERELRLARFLERRGVPAVRPVALAQPARIDGHSVTAWEWVSHDPASVVGGRAFGALLRGFHDATEDYDGPLPGWPQAALIGGRIAGLRVNPALTGDEVDRLRRRLDELLAAIGEDADGHLPIHGDAHPGNVIVGPDGPLLLDFDLVCRGPRPWDLAPAALHARRYGGSPAWFAALREGYGPPVRGDEELYVGLRELASAVWLLAAETADDPAGRSAEADVRLRAFDGEPDPPTWGAR</sequence>
<organism evidence="3 4">
    <name type="scientific">Patulibacter medicamentivorans</name>
    <dbReference type="NCBI Taxonomy" id="1097667"/>
    <lineage>
        <taxon>Bacteria</taxon>
        <taxon>Bacillati</taxon>
        <taxon>Actinomycetota</taxon>
        <taxon>Thermoleophilia</taxon>
        <taxon>Solirubrobacterales</taxon>
        <taxon>Patulibacteraceae</taxon>
        <taxon>Patulibacter</taxon>
    </lineage>
</organism>
<feature type="region of interest" description="Disordered" evidence="1">
    <location>
        <begin position="273"/>
        <end position="298"/>
    </location>
</feature>
<dbReference type="RefSeq" id="WP_007574822.1">
    <property type="nucleotide sequence ID" value="NZ_AGUD01000194.1"/>
</dbReference>
<keyword evidence="4" id="KW-1185">Reference proteome</keyword>
<gene>
    <name evidence="3" type="ORF">PAI11_21880</name>
</gene>
<evidence type="ECO:0000259" key="2">
    <source>
        <dbReference type="Pfam" id="PF01636"/>
    </source>
</evidence>
<feature type="domain" description="Aminoglycoside phosphotransferase" evidence="2">
    <location>
        <begin position="41"/>
        <end position="245"/>
    </location>
</feature>